<keyword evidence="1 3" id="KW-0315">Glutamine amidotransferase</keyword>
<name>A0ABQ2DR64_9MICC</name>
<evidence type="ECO:0000259" key="2">
    <source>
        <dbReference type="PROSITE" id="PS51278"/>
    </source>
</evidence>
<dbReference type="Pfam" id="PF13230">
    <property type="entry name" value="GATase_4"/>
    <property type="match status" value="1"/>
</dbReference>
<dbReference type="GeneID" id="303304915"/>
<dbReference type="Gene3D" id="3.60.20.10">
    <property type="entry name" value="Glutamine Phosphoribosylpyrophosphate, subunit 1, domain 1"/>
    <property type="match status" value="1"/>
</dbReference>
<dbReference type="InterPro" id="IPR026869">
    <property type="entry name" value="EgtC-like"/>
</dbReference>
<dbReference type="PANTHER" id="PTHR43187:SF1">
    <property type="entry name" value="GLUTAMINE AMIDOTRANSFERASE DUG3-RELATED"/>
    <property type="match status" value="1"/>
</dbReference>
<sequence>MCRWLAYLGSPVEIADILVRPNHSLIDQSLHARELFLPNDPLAAQFAHHAFPTNGDGFGMAWAGRAGTLGQYRQLGTAWDSQNLKHLAQQLESGCFLAHVRAAPGGTIAEQNCHPFVDHGWMFQHNGSIPNFREIKRELTFDVDPQLYPGILGNSDTELCFYLALTYGLEHDPVTALSRMVARVERARHEQQIQASFRATVCASDGKHLVVLRWVSPQRSNELAPSLYHAAGSTILHGIEGEKLSLPTDAQLVVSEPLSLHWSRHTWVEIPPGTISVFEQGRPPHIEPVNLGL</sequence>
<keyword evidence="4" id="KW-1185">Reference proteome</keyword>
<dbReference type="EMBL" id="BMKX01000006">
    <property type="protein sequence ID" value="GGJ65588.1"/>
    <property type="molecule type" value="Genomic_DNA"/>
</dbReference>
<organism evidence="3 4">
    <name type="scientific">Glutamicibacter ardleyensis</name>
    <dbReference type="NCBI Taxonomy" id="225894"/>
    <lineage>
        <taxon>Bacteria</taxon>
        <taxon>Bacillati</taxon>
        <taxon>Actinomycetota</taxon>
        <taxon>Actinomycetes</taxon>
        <taxon>Micrococcales</taxon>
        <taxon>Micrococcaceae</taxon>
        <taxon>Glutamicibacter</taxon>
    </lineage>
</organism>
<dbReference type="RefSeq" id="WP_188686077.1">
    <property type="nucleotide sequence ID" value="NZ_BMKX01000006.1"/>
</dbReference>
<reference evidence="4" key="1">
    <citation type="journal article" date="2019" name="Int. J. Syst. Evol. Microbiol.">
        <title>The Global Catalogue of Microorganisms (GCM) 10K type strain sequencing project: providing services to taxonomists for standard genome sequencing and annotation.</title>
        <authorList>
            <consortium name="The Broad Institute Genomics Platform"/>
            <consortium name="The Broad Institute Genome Sequencing Center for Infectious Disease"/>
            <person name="Wu L."/>
            <person name="Ma J."/>
        </authorList>
    </citation>
    <scope>NUCLEOTIDE SEQUENCE [LARGE SCALE GENOMIC DNA]</scope>
    <source>
        <strain evidence="4">CGMCC 1.3685</strain>
    </source>
</reference>
<dbReference type="Proteomes" id="UP000606115">
    <property type="component" value="Unassembled WGS sequence"/>
</dbReference>
<dbReference type="SUPFAM" id="SSF56235">
    <property type="entry name" value="N-terminal nucleophile aminohydrolases (Ntn hydrolases)"/>
    <property type="match status" value="1"/>
</dbReference>
<evidence type="ECO:0000313" key="4">
    <source>
        <dbReference type="Proteomes" id="UP000606115"/>
    </source>
</evidence>
<feature type="domain" description="Glutamine amidotransferase type-2" evidence="2">
    <location>
        <begin position="2"/>
        <end position="281"/>
    </location>
</feature>
<dbReference type="InterPro" id="IPR052373">
    <property type="entry name" value="Gamma-glu_amide_hydrolase"/>
</dbReference>
<protein>
    <submittedName>
        <fullName evidence="3">Class II glutamine amidotransferase</fullName>
    </submittedName>
</protein>
<gene>
    <name evidence="3" type="ORF">GCM10007173_25640</name>
</gene>
<evidence type="ECO:0000313" key="3">
    <source>
        <dbReference type="EMBL" id="GGJ65588.1"/>
    </source>
</evidence>
<dbReference type="InterPro" id="IPR029055">
    <property type="entry name" value="Ntn_hydrolases_N"/>
</dbReference>
<evidence type="ECO:0000256" key="1">
    <source>
        <dbReference type="ARBA" id="ARBA00022962"/>
    </source>
</evidence>
<dbReference type="PANTHER" id="PTHR43187">
    <property type="entry name" value="GLUTAMINE AMIDOTRANSFERASE DUG3-RELATED"/>
    <property type="match status" value="1"/>
</dbReference>
<comment type="caution">
    <text evidence="3">The sequence shown here is derived from an EMBL/GenBank/DDBJ whole genome shotgun (WGS) entry which is preliminary data.</text>
</comment>
<accession>A0ABQ2DR64</accession>
<dbReference type="CDD" id="cd01908">
    <property type="entry name" value="YafJ"/>
    <property type="match status" value="1"/>
</dbReference>
<dbReference type="PROSITE" id="PS51278">
    <property type="entry name" value="GATASE_TYPE_2"/>
    <property type="match status" value="1"/>
</dbReference>
<dbReference type="InterPro" id="IPR017932">
    <property type="entry name" value="GATase_2_dom"/>
</dbReference>
<proteinExistence type="predicted"/>